<dbReference type="InterPro" id="IPR057326">
    <property type="entry name" value="KR_dom"/>
</dbReference>
<reference evidence="10 11" key="1">
    <citation type="submission" date="2016-07" db="EMBL/GenBank/DDBJ databases">
        <title>Pervasive Adenine N6-methylation of Active Genes in Fungi.</title>
        <authorList>
            <consortium name="DOE Joint Genome Institute"/>
            <person name="Mondo S.J."/>
            <person name="Dannebaum R.O."/>
            <person name="Kuo R.C."/>
            <person name="Labutti K."/>
            <person name="Haridas S."/>
            <person name="Kuo A."/>
            <person name="Salamov A."/>
            <person name="Ahrendt S.R."/>
            <person name="Lipzen A."/>
            <person name="Sullivan W."/>
            <person name="Andreopoulos W.B."/>
            <person name="Clum A."/>
            <person name="Lindquist E."/>
            <person name="Daum C."/>
            <person name="Ramamoorthy G.K."/>
            <person name="Gryganskyi A."/>
            <person name="Culley D."/>
            <person name="Magnuson J.K."/>
            <person name="James T.Y."/>
            <person name="O'Malley M.A."/>
            <person name="Stajich J.E."/>
            <person name="Spatafora J.W."/>
            <person name="Visel A."/>
            <person name="Grigoriev I.V."/>
        </authorList>
    </citation>
    <scope>NUCLEOTIDE SEQUENCE [LARGE SCALE GENOMIC DNA]</scope>
    <source>
        <strain evidence="10 11">CBS 129021</strain>
    </source>
</reference>
<dbReference type="Gene3D" id="3.90.180.10">
    <property type="entry name" value="Medium-chain alcohol dehydrogenases, catalytic domain"/>
    <property type="match status" value="1"/>
</dbReference>
<dbReference type="InterPro" id="IPR013968">
    <property type="entry name" value="PKS_KR"/>
</dbReference>
<dbReference type="SMART" id="SM00827">
    <property type="entry name" value="PKS_AT"/>
    <property type="match status" value="1"/>
</dbReference>
<dbReference type="PANTHER" id="PTHR43775:SF13">
    <property type="entry name" value="POLYKETIDE SYNTHASE 1"/>
    <property type="match status" value="1"/>
</dbReference>
<dbReference type="SMART" id="SM00826">
    <property type="entry name" value="PKS_DH"/>
    <property type="match status" value="1"/>
</dbReference>
<dbReference type="GeneID" id="63773067"/>
<evidence type="ECO:0000259" key="8">
    <source>
        <dbReference type="PROSITE" id="PS52004"/>
    </source>
</evidence>
<dbReference type="STRING" id="1141098.A0A1Y2DFI0"/>
<dbReference type="InterPro" id="IPR001227">
    <property type="entry name" value="Ac_transferase_dom_sf"/>
</dbReference>
<dbReference type="GO" id="GO:0004312">
    <property type="term" value="F:fatty acid synthase activity"/>
    <property type="evidence" value="ECO:0007669"/>
    <property type="project" value="TreeGrafter"/>
</dbReference>
<dbReference type="InterPro" id="IPR014031">
    <property type="entry name" value="Ketoacyl_synth_C"/>
</dbReference>
<dbReference type="Gene3D" id="1.10.1200.10">
    <property type="entry name" value="ACP-like"/>
    <property type="match status" value="1"/>
</dbReference>
<dbReference type="GO" id="GO:0031177">
    <property type="term" value="F:phosphopantetheine binding"/>
    <property type="evidence" value="ECO:0007669"/>
    <property type="project" value="InterPro"/>
</dbReference>
<dbReference type="SMART" id="SM00829">
    <property type="entry name" value="PKS_ER"/>
    <property type="match status" value="1"/>
</dbReference>
<dbReference type="InterPro" id="IPR049552">
    <property type="entry name" value="PKS_DH_N"/>
</dbReference>
<keyword evidence="3" id="KW-0808">Transferase</keyword>
<dbReference type="GO" id="GO:0006633">
    <property type="term" value="P:fatty acid biosynthetic process"/>
    <property type="evidence" value="ECO:0007669"/>
    <property type="project" value="TreeGrafter"/>
</dbReference>
<feature type="domain" description="PKS/mFAS DH" evidence="9">
    <location>
        <begin position="885"/>
        <end position="1205"/>
    </location>
</feature>
<dbReference type="InterPro" id="IPR049551">
    <property type="entry name" value="PKS_DH_C"/>
</dbReference>
<dbReference type="SUPFAM" id="SSF47336">
    <property type="entry name" value="ACP-like"/>
    <property type="match status" value="1"/>
</dbReference>
<dbReference type="Pfam" id="PF23297">
    <property type="entry name" value="ACP_SdgA_C"/>
    <property type="match status" value="1"/>
</dbReference>
<evidence type="ECO:0000259" key="9">
    <source>
        <dbReference type="PROSITE" id="PS52019"/>
    </source>
</evidence>
<comment type="caution">
    <text evidence="10">The sequence shown here is derived from an EMBL/GenBank/DDBJ whole genome shotgun (WGS) entry which is preliminary data.</text>
</comment>
<dbReference type="Gene3D" id="3.40.366.10">
    <property type="entry name" value="Malonyl-Coenzyme A Acyl Carrier Protein, domain 2"/>
    <property type="match status" value="1"/>
</dbReference>
<evidence type="ECO:0000313" key="11">
    <source>
        <dbReference type="Proteomes" id="UP000193689"/>
    </source>
</evidence>
<evidence type="ECO:0000256" key="4">
    <source>
        <dbReference type="ARBA" id="ARBA00023002"/>
    </source>
</evidence>
<dbReference type="InterPro" id="IPR013154">
    <property type="entry name" value="ADH-like_N"/>
</dbReference>
<evidence type="ECO:0000256" key="1">
    <source>
        <dbReference type="ARBA" id="ARBA00022450"/>
    </source>
</evidence>
<keyword evidence="4" id="KW-0560">Oxidoreductase</keyword>
<dbReference type="Pfam" id="PF08240">
    <property type="entry name" value="ADH_N"/>
    <property type="match status" value="1"/>
</dbReference>
<dbReference type="InterPro" id="IPR020841">
    <property type="entry name" value="PKS_Beta-ketoAc_synthase_dom"/>
</dbReference>
<dbReference type="InterPro" id="IPR036291">
    <property type="entry name" value="NAD(P)-bd_dom_sf"/>
</dbReference>
<dbReference type="InParanoid" id="A0A1Y2DFI0"/>
<evidence type="ECO:0000256" key="2">
    <source>
        <dbReference type="ARBA" id="ARBA00022553"/>
    </source>
</evidence>
<dbReference type="RefSeq" id="XP_040710983.1">
    <property type="nucleotide sequence ID" value="XM_040856855.1"/>
</dbReference>
<sequence length="2159" mass="234024">MTPTEEQTDCFPNRHGFDADSLNGACLHGGNYGDPISEEHSMGKNMPIAIVGMACRLPGSVSSTAEFWELCARARSGFSSVPKTRFNHDAFYHPNPGKAGAYHAAGGYFLDGDLAAFDAPFFGLTEKEAISMDPQQRLLLECTFEALENAGIPKHSIVGQDIGVFVGGSLAEYDSHLSRDSDNIPMHQATGTYAIFTQSTGFGRGEGCGIIILKPLDQALRDNDSIRAVIMGSGINQDGKTPGITMPNGAAQEKLINQIYRNAGLDPSDCGFVEAHGTGTKVGDPIEATAIHHTLGQGRSVKDTLYIGSVKSNIGHLEAASGIAAVIKAALMLERGFLLPNHDFKKPNEKIPWKQWHLKVPPTQRPWPKGKKYISVNNFGFGGTNAHVVLGKAPFPPKQSNGRATEKQVQTGRRLFVLTANDKQSLEIVMKKLVIYLEQRPEIFQNDLLNNLAYTLGQRRSQLQWRVAVPAMTSFDLIEALNSNNVSSGKEVGLLRIGFIFTGQGAQWYGMGRELLSQYPVYASAIIRADECLRRLGAKWSLFEELSRDIVTSQVSEAYISQPACTAVQLALTDLLRVWGILPVAVAGHSSGEIGAAYAAGFISFESAMSIAYHRGRLIPVLKQRFPTLDGAMMAVGATKDAVQPLIDALQAEQVRIACYNSPSSLTISGDAAALSELETMIEQTHPNIFHRRLQVDVAYHSHHMNLLAKEYRESIQCLPHATSNEAVRFHSSLYGRQVDGSECWAKYWVDNLMCPVRFSEALETMLEPVGDHKTGVNMLIELGPHSALQGPIKQILKSVGGVAPKIPYLPSLVRNKDAVETAMDLAASVIVKGALLQMDAINFPKPTKTMLLTDLPRYSWNHQNSYWQDSRMAHKHNHRTSPRSDLIGLEAIYSNEHEPTWRNIISLDDLPWLRHHQIQSVTVFPISGFIAMSLEAAAQWAERREIPFDKFELRNVSVLKPLAITSSEVEIAINLTPQLEATIAGGWIHFRICSWRQGTGWTKHCVGLIATQCHEFNDVDGPRQKMDARQRSVTIIQAALESKVVDVAEAGMYEDLSELGVVYGASFQGITNCKASSKYSIGKIAVANVAQDMPNHSMTSTIVHPTFLESMIQMYWPILGAGRSTADALYLPSSIGKLSISRGITSLTSQPGSTMQAYCQADFPVSGPRPTKVTLFATASEDVQESIIEIDDLTVSPIIDGETELETNSIRELCYKLEWEPVSEPPSATMTGNTTMTGTSTISGSLLEIDIAIIHGDSDLQYLVANGLALTLESVTSRLPDLGNLHDVDPKGKLCVVLTEIDEPFLANVTEDQFATVQRMLLAAQAVLWVTRGAYDKSTSPESNMISGLSRTVRSETLLPFATLDLDGNHKLDDEDAANIIVDIIKLACGVGSSATTELEFMERSGKLFTPRVINDDEMNDFVHHQTNPRAVEPQRFGQDNRPLRLEFSASRSIDKLHFVDDELLNTPLLDDHIEFEVKAVGMNSRDAALTKDHSIDSGHLAPGFEASGVITSIGSAVKSLNVGDRIAGLTTTNGAFATRTCTRASMAFAIPSGLSFEEASTLPLAYCTAYYSLMWQARLQKSHRVLIHSAGGGVGQAAIMIAQMVEADVFVTVGSAEKKALLIAKYNIPEDRIFYSRSSAFGTAVRRATDGEGVDVVLNLSPGCAETQRALWASVSRFGCLVDVAQSISRLETGQADSNASYISIDIFGLAVERPMVMASLVVDVARLLHESKIGPVTPITVFPISDIHGAFKKLHSTDRTAGRLVVVPHADDMVLATPSKTPEKLLRADSTYVLIGGTGGLGRSMAQWMASKGAGNIVLLSRRASTSGQIKDLVEDACALGTNIVVRSCNVADKASVDELFATGLIGLPPVRGVVHGAMVLHDVIFEKMTWSDYTTVIESKVQGAWNFHLALRDRNVCLDFFVAISSASGVVGNRGQAAYAAANTYLNALVQHRLAQGLPAASLDLTAVSDAGYLAEDAERAAEVARNLGSDSISEAEVLALLGAAITGRTATCNHQVITGMRITPTMKPFWTTDAKFKALRLAAEEAGIANTSAAVLSPHEALKAAQTVAAAEDVVSAGLVDKIAAVLMMEPEELDVTRSLSHYPLDSLVAIEIRNFITREFEANMQVLELLSSGSIQTLTRAVCGKSKLVCGLS</sequence>
<protein>
    <submittedName>
        <fullName evidence="10">Lovastatin nonaketide synthase</fullName>
    </submittedName>
</protein>
<dbReference type="Pfam" id="PF08659">
    <property type="entry name" value="KR"/>
    <property type="match status" value="1"/>
</dbReference>
<dbReference type="InterPro" id="IPR020843">
    <property type="entry name" value="ER"/>
</dbReference>
<gene>
    <name evidence="10" type="ORF">BCR38DRAFT_354168</name>
</gene>
<dbReference type="Proteomes" id="UP000193689">
    <property type="component" value="Unassembled WGS sequence"/>
</dbReference>
<keyword evidence="1" id="KW-0596">Phosphopantetheine</keyword>
<evidence type="ECO:0000256" key="6">
    <source>
        <dbReference type="PROSITE-ProRule" id="PRU01363"/>
    </source>
</evidence>
<dbReference type="InterPro" id="IPR016035">
    <property type="entry name" value="Acyl_Trfase/lysoPLipase"/>
</dbReference>
<feature type="region of interest" description="N-terminal hotdog fold" evidence="6">
    <location>
        <begin position="885"/>
        <end position="1017"/>
    </location>
</feature>
<dbReference type="InterPro" id="IPR042104">
    <property type="entry name" value="PKS_dehydratase_sf"/>
</dbReference>
<dbReference type="Gene3D" id="3.40.50.720">
    <property type="entry name" value="NAD(P)-binding Rossmann-like Domain"/>
    <property type="match status" value="2"/>
</dbReference>
<dbReference type="SUPFAM" id="SSF52151">
    <property type="entry name" value="FabD/lysophospholipase-like"/>
    <property type="match status" value="1"/>
</dbReference>
<comment type="caution">
    <text evidence="6">Lacks conserved residue(s) required for the propagation of feature annotation.</text>
</comment>
<dbReference type="Pfam" id="PF02801">
    <property type="entry name" value="Ketoacyl-synt_C"/>
    <property type="match status" value="1"/>
</dbReference>
<dbReference type="PROSITE" id="PS52004">
    <property type="entry name" value="KS3_2"/>
    <property type="match status" value="1"/>
</dbReference>
<dbReference type="GO" id="GO:0016491">
    <property type="term" value="F:oxidoreductase activity"/>
    <property type="evidence" value="ECO:0007669"/>
    <property type="project" value="UniProtKB-KW"/>
</dbReference>
<dbReference type="GO" id="GO:0044550">
    <property type="term" value="P:secondary metabolite biosynthetic process"/>
    <property type="evidence" value="ECO:0007669"/>
    <property type="project" value="TreeGrafter"/>
</dbReference>
<feature type="region of interest" description="C-terminal hotdog fold" evidence="6">
    <location>
        <begin position="1045"/>
        <end position="1205"/>
    </location>
</feature>
<dbReference type="SMART" id="SM00823">
    <property type="entry name" value="PKS_PP"/>
    <property type="match status" value="1"/>
</dbReference>
<dbReference type="SUPFAM" id="SSF51735">
    <property type="entry name" value="NAD(P)-binding Rossmann-fold domains"/>
    <property type="match status" value="3"/>
</dbReference>
<dbReference type="InterPro" id="IPR020806">
    <property type="entry name" value="PKS_PP-bd"/>
</dbReference>
<dbReference type="Pfam" id="PF16197">
    <property type="entry name" value="KAsynt_C_assoc"/>
    <property type="match status" value="1"/>
</dbReference>
<dbReference type="EMBL" id="MCFJ01000018">
    <property type="protein sequence ID" value="ORY57854.1"/>
    <property type="molecule type" value="Genomic_DNA"/>
</dbReference>
<feature type="domain" description="Ketosynthase family 3 (KS3)" evidence="8">
    <location>
        <begin position="45"/>
        <end position="392"/>
    </location>
</feature>
<organism evidence="10 11">
    <name type="scientific">Pseudomassariella vexata</name>
    <dbReference type="NCBI Taxonomy" id="1141098"/>
    <lineage>
        <taxon>Eukaryota</taxon>
        <taxon>Fungi</taxon>
        <taxon>Dikarya</taxon>
        <taxon>Ascomycota</taxon>
        <taxon>Pezizomycotina</taxon>
        <taxon>Sordariomycetes</taxon>
        <taxon>Xylariomycetidae</taxon>
        <taxon>Amphisphaeriales</taxon>
        <taxon>Pseudomassariaceae</taxon>
        <taxon>Pseudomassariella</taxon>
    </lineage>
</organism>
<keyword evidence="5" id="KW-0511">Multifunctional enzyme</keyword>
<dbReference type="CDD" id="cd00833">
    <property type="entry name" value="PKS"/>
    <property type="match status" value="1"/>
</dbReference>
<dbReference type="InterPro" id="IPR050091">
    <property type="entry name" value="PKS_NRPS_Biosynth_Enz"/>
</dbReference>
<dbReference type="InterPro" id="IPR016039">
    <property type="entry name" value="Thiolase-like"/>
</dbReference>
<evidence type="ECO:0000259" key="7">
    <source>
        <dbReference type="PROSITE" id="PS50075"/>
    </source>
</evidence>
<dbReference type="Gene3D" id="3.40.47.10">
    <property type="match status" value="2"/>
</dbReference>
<dbReference type="InterPro" id="IPR032821">
    <property type="entry name" value="PKS_assoc"/>
</dbReference>
<dbReference type="CDD" id="cd05195">
    <property type="entry name" value="enoyl_red"/>
    <property type="match status" value="1"/>
</dbReference>
<dbReference type="InterPro" id="IPR014043">
    <property type="entry name" value="Acyl_transferase_dom"/>
</dbReference>
<evidence type="ECO:0000313" key="10">
    <source>
        <dbReference type="EMBL" id="ORY57854.1"/>
    </source>
</evidence>
<dbReference type="InterPro" id="IPR056501">
    <property type="entry name" value="NAD-bd_HRPKS_sdrA"/>
</dbReference>
<dbReference type="InterPro" id="IPR014030">
    <property type="entry name" value="Ketoacyl_synth_N"/>
</dbReference>
<dbReference type="SUPFAM" id="SSF53901">
    <property type="entry name" value="Thiolase-like"/>
    <property type="match status" value="1"/>
</dbReference>
<dbReference type="Gene3D" id="3.10.129.110">
    <property type="entry name" value="Polyketide synthase dehydratase"/>
    <property type="match status" value="1"/>
</dbReference>
<dbReference type="PANTHER" id="PTHR43775">
    <property type="entry name" value="FATTY ACID SYNTHASE"/>
    <property type="match status" value="1"/>
</dbReference>
<dbReference type="OrthoDB" id="329835at2759"/>
<dbReference type="InterPro" id="IPR011032">
    <property type="entry name" value="GroES-like_sf"/>
</dbReference>
<dbReference type="InterPro" id="IPR020807">
    <property type="entry name" value="PKS_DH"/>
</dbReference>
<evidence type="ECO:0000256" key="3">
    <source>
        <dbReference type="ARBA" id="ARBA00022679"/>
    </source>
</evidence>
<dbReference type="Pfam" id="PF13602">
    <property type="entry name" value="ADH_zinc_N_2"/>
    <property type="match status" value="1"/>
</dbReference>
<dbReference type="Pfam" id="PF23114">
    <property type="entry name" value="NAD-bd_HRPKS_sdrA"/>
    <property type="match status" value="1"/>
</dbReference>
<dbReference type="PROSITE" id="PS52019">
    <property type="entry name" value="PKS_MFAS_DH"/>
    <property type="match status" value="1"/>
</dbReference>
<dbReference type="InterPro" id="IPR049900">
    <property type="entry name" value="PKS_mFAS_DH"/>
</dbReference>
<dbReference type="InterPro" id="IPR009081">
    <property type="entry name" value="PP-bd_ACP"/>
</dbReference>
<dbReference type="InterPro" id="IPR016036">
    <property type="entry name" value="Malonyl_transacylase_ACP-bd"/>
</dbReference>
<dbReference type="PROSITE" id="PS50075">
    <property type="entry name" value="CARRIER"/>
    <property type="match status" value="1"/>
</dbReference>
<feature type="domain" description="Carrier" evidence="7">
    <location>
        <begin position="2075"/>
        <end position="2152"/>
    </location>
</feature>
<dbReference type="Pfam" id="PF21089">
    <property type="entry name" value="PKS_DH_N"/>
    <property type="match status" value="1"/>
</dbReference>
<dbReference type="SUPFAM" id="SSF55048">
    <property type="entry name" value="Probable ACP-binding domain of malonyl-CoA ACP transacylase"/>
    <property type="match status" value="1"/>
</dbReference>
<dbReference type="SMART" id="SM00822">
    <property type="entry name" value="PKS_KR"/>
    <property type="match status" value="1"/>
</dbReference>
<proteinExistence type="predicted"/>
<dbReference type="SMART" id="SM00825">
    <property type="entry name" value="PKS_KS"/>
    <property type="match status" value="1"/>
</dbReference>
<dbReference type="SUPFAM" id="SSF50129">
    <property type="entry name" value="GroES-like"/>
    <property type="match status" value="1"/>
</dbReference>
<dbReference type="Pfam" id="PF00698">
    <property type="entry name" value="Acyl_transf_1"/>
    <property type="match status" value="1"/>
</dbReference>
<keyword evidence="2" id="KW-0597">Phosphoprotein</keyword>
<evidence type="ECO:0000256" key="5">
    <source>
        <dbReference type="ARBA" id="ARBA00023268"/>
    </source>
</evidence>
<keyword evidence="11" id="KW-1185">Reference proteome</keyword>
<name>A0A1Y2DFI0_9PEZI</name>
<dbReference type="Pfam" id="PF00109">
    <property type="entry name" value="ketoacyl-synt"/>
    <property type="match status" value="1"/>
</dbReference>
<dbReference type="InterPro" id="IPR036736">
    <property type="entry name" value="ACP-like_sf"/>
</dbReference>
<accession>A0A1Y2DFI0</accession>
<dbReference type="Pfam" id="PF14765">
    <property type="entry name" value="PS-DH"/>
    <property type="match status" value="1"/>
</dbReference>